<evidence type="ECO:0000313" key="3">
    <source>
        <dbReference type="Proteomes" id="UP000640489"/>
    </source>
</evidence>
<dbReference type="AlphaFoldDB" id="A0A930VJA4"/>
<dbReference type="EMBL" id="JADKPN010000012">
    <property type="protein sequence ID" value="MBF4764935.1"/>
    <property type="molecule type" value="Genomic_DNA"/>
</dbReference>
<name>A0A930VJA4_9ACTN</name>
<comment type="caution">
    <text evidence="2">The sequence shown here is derived from an EMBL/GenBank/DDBJ whole genome shotgun (WGS) entry which is preliminary data.</text>
</comment>
<feature type="region of interest" description="Disordered" evidence="1">
    <location>
        <begin position="1"/>
        <end position="50"/>
    </location>
</feature>
<accession>A0A930VJA4</accession>
<keyword evidence="3" id="KW-1185">Reference proteome</keyword>
<sequence>MTAPSIERPTLPRRVHDPAREQIGSPAPTPPPTHVAPPPAPAPRPDPTPLTIEPVLTRLAAELPTLSSALVCSSDGRVLAAYGLTTDEATRLSVLISSLNAMSTATTQAHHDRSVDHVTLASGSAHTVVLTVPSAAAGHPLVALTADDVSLGRMLLQARKTADGVRDALERYAGQLSG</sequence>
<evidence type="ECO:0000313" key="2">
    <source>
        <dbReference type="EMBL" id="MBF4764935.1"/>
    </source>
</evidence>
<organism evidence="2 3">
    <name type="scientific">Nocardioides islandensis</name>
    <dbReference type="NCBI Taxonomy" id="433663"/>
    <lineage>
        <taxon>Bacteria</taxon>
        <taxon>Bacillati</taxon>
        <taxon>Actinomycetota</taxon>
        <taxon>Actinomycetes</taxon>
        <taxon>Propionibacteriales</taxon>
        <taxon>Nocardioidaceae</taxon>
        <taxon>Nocardioides</taxon>
    </lineage>
</organism>
<reference evidence="2" key="1">
    <citation type="submission" date="2020-11" db="EMBL/GenBank/DDBJ databases">
        <title>Nocardioides sp. nov., isolated from Soil of Cynanchum wilfordii Hemsley rhizosphere.</title>
        <authorList>
            <person name="Lee J.-S."/>
            <person name="Suh M.K."/>
            <person name="Kim J.-S."/>
        </authorList>
    </citation>
    <scope>NUCLEOTIDE SEQUENCE</scope>
    <source>
        <strain evidence="2">KCTC 19275</strain>
    </source>
</reference>
<dbReference type="Proteomes" id="UP000640489">
    <property type="component" value="Unassembled WGS sequence"/>
</dbReference>
<dbReference type="Gene3D" id="3.30.450.30">
    <property type="entry name" value="Dynein light chain 2a, cytoplasmic"/>
    <property type="match status" value="1"/>
</dbReference>
<proteinExistence type="predicted"/>
<feature type="compositionally biased region" description="Pro residues" evidence="1">
    <location>
        <begin position="27"/>
        <end position="48"/>
    </location>
</feature>
<gene>
    <name evidence="2" type="ORF">ISU07_17520</name>
</gene>
<dbReference type="SUPFAM" id="SSF103196">
    <property type="entry name" value="Roadblock/LC7 domain"/>
    <property type="match status" value="1"/>
</dbReference>
<protein>
    <submittedName>
        <fullName evidence="2">Roadblock/LC7 domain-containing protein</fullName>
    </submittedName>
</protein>
<evidence type="ECO:0000256" key="1">
    <source>
        <dbReference type="SAM" id="MobiDB-lite"/>
    </source>
</evidence>